<dbReference type="RefSeq" id="WP_377212892.1">
    <property type="nucleotide sequence ID" value="NZ_JBHTJV010000009.1"/>
</dbReference>
<gene>
    <name evidence="2 4" type="primary">apaG</name>
    <name evidence="4" type="ORF">ACFQ14_11595</name>
</gene>
<dbReference type="PANTHER" id="PTHR14289">
    <property type="entry name" value="F-BOX ONLY PROTEIN 3"/>
    <property type="match status" value="1"/>
</dbReference>
<dbReference type="Pfam" id="PF04379">
    <property type="entry name" value="DUF525"/>
    <property type="match status" value="1"/>
</dbReference>
<dbReference type="NCBIfam" id="NF003967">
    <property type="entry name" value="PRK05461.1"/>
    <property type="match status" value="1"/>
</dbReference>
<protein>
    <recommendedName>
        <fullName evidence="1 2">Protein ApaG</fullName>
    </recommendedName>
</protein>
<dbReference type="PANTHER" id="PTHR14289:SF16">
    <property type="entry name" value="POLYMERASE DELTA-INTERACTING PROTEIN 2"/>
    <property type="match status" value="1"/>
</dbReference>
<reference evidence="5" key="1">
    <citation type="journal article" date="2019" name="Int. J. Syst. Evol. Microbiol.">
        <title>The Global Catalogue of Microorganisms (GCM) 10K type strain sequencing project: providing services to taxonomists for standard genome sequencing and annotation.</title>
        <authorList>
            <consortium name="The Broad Institute Genomics Platform"/>
            <consortium name="The Broad Institute Genome Sequencing Center for Infectious Disease"/>
            <person name="Wu L."/>
            <person name="Ma J."/>
        </authorList>
    </citation>
    <scope>NUCLEOTIDE SEQUENCE [LARGE SCALE GENOMIC DNA]</scope>
    <source>
        <strain evidence="5">CCUG 60023</strain>
    </source>
</reference>
<dbReference type="InterPro" id="IPR036767">
    <property type="entry name" value="ApaG_sf"/>
</dbReference>
<evidence type="ECO:0000313" key="4">
    <source>
        <dbReference type="EMBL" id="MFD0917053.1"/>
    </source>
</evidence>
<sequence>MSKASDTKNHYESVTNSIRVVVQPSYLEDQSAPHASRWVWAYSIEIFNEGQETVQLRARHWTITDAMGKVETVDGPGVVGEQPILNPGDEFHYTSGCPLATPSGFMVGHYEMVRDDGSVFEAAIPAFSLDLPNARASLN</sequence>
<dbReference type="HAMAP" id="MF_00791">
    <property type="entry name" value="ApaG"/>
    <property type="match status" value="1"/>
</dbReference>
<evidence type="ECO:0000256" key="2">
    <source>
        <dbReference type="HAMAP-Rule" id="MF_00791"/>
    </source>
</evidence>
<organism evidence="4 5">
    <name type="scientific">Pseudahrensia aquimaris</name>
    <dbReference type="NCBI Taxonomy" id="744461"/>
    <lineage>
        <taxon>Bacteria</taxon>
        <taxon>Pseudomonadati</taxon>
        <taxon>Pseudomonadota</taxon>
        <taxon>Alphaproteobacteria</taxon>
        <taxon>Hyphomicrobiales</taxon>
        <taxon>Ahrensiaceae</taxon>
        <taxon>Pseudahrensia</taxon>
    </lineage>
</organism>
<evidence type="ECO:0000313" key="5">
    <source>
        <dbReference type="Proteomes" id="UP001597101"/>
    </source>
</evidence>
<dbReference type="Proteomes" id="UP001597101">
    <property type="component" value="Unassembled WGS sequence"/>
</dbReference>
<feature type="domain" description="ApaG" evidence="3">
    <location>
        <begin position="12"/>
        <end position="136"/>
    </location>
</feature>
<dbReference type="EMBL" id="JBHTJV010000009">
    <property type="protein sequence ID" value="MFD0917053.1"/>
    <property type="molecule type" value="Genomic_DNA"/>
</dbReference>
<accession>A0ABW3FH41</accession>
<dbReference type="SUPFAM" id="SSF110069">
    <property type="entry name" value="ApaG-like"/>
    <property type="match status" value="1"/>
</dbReference>
<keyword evidence="5" id="KW-1185">Reference proteome</keyword>
<dbReference type="PROSITE" id="PS51087">
    <property type="entry name" value="APAG"/>
    <property type="match status" value="1"/>
</dbReference>
<comment type="caution">
    <text evidence="4">The sequence shown here is derived from an EMBL/GenBank/DDBJ whole genome shotgun (WGS) entry which is preliminary data.</text>
</comment>
<evidence type="ECO:0000256" key="1">
    <source>
        <dbReference type="ARBA" id="ARBA00017693"/>
    </source>
</evidence>
<evidence type="ECO:0000259" key="3">
    <source>
        <dbReference type="PROSITE" id="PS51087"/>
    </source>
</evidence>
<dbReference type="InterPro" id="IPR007474">
    <property type="entry name" value="ApaG_domain"/>
</dbReference>
<name>A0ABW3FH41_9HYPH</name>
<proteinExistence type="inferred from homology"/>
<dbReference type="Gene3D" id="2.60.40.1470">
    <property type="entry name" value="ApaG domain"/>
    <property type="match status" value="1"/>
</dbReference>
<dbReference type="InterPro" id="IPR023065">
    <property type="entry name" value="Uncharacterised_ApaG"/>
</dbReference>